<protein>
    <submittedName>
        <fullName evidence="2">Uncharacterized protein</fullName>
    </submittedName>
</protein>
<accession>A0AAV7MQ00</accession>
<gene>
    <name evidence="2" type="ORF">NDU88_002632</name>
</gene>
<evidence type="ECO:0000313" key="2">
    <source>
        <dbReference type="EMBL" id="KAJ1105224.1"/>
    </source>
</evidence>
<organism evidence="2 3">
    <name type="scientific">Pleurodeles waltl</name>
    <name type="common">Iberian ribbed newt</name>
    <dbReference type="NCBI Taxonomy" id="8319"/>
    <lineage>
        <taxon>Eukaryota</taxon>
        <taxon>Metazoa</taxon>
        <taxon>Chordata</taxon>
        <taxon>Craniata</taxon>
        <taxon>Vertebrata</taxon>
        <taxon>Euteleostomi</taxon>
        <taxon>Amphibia</taxon>
        <taxon>Batrachia</taxon>
        <taxon>Caudata</taxon>
        <taxon>Salamandroidea</taxon>
        <taxon>Salamandridae</taxon>
        <taxon>Pleurodelinae</taxon>
        <taxon>Pleurodeles</taxon>
    </lineage>
</organism>
<evidence type="ECO:0000256" key="1">
    <source>
        <dbReference type="SAM" id="MobiDB-lite"/>
    </source>
</evidence>
<keyword evidence="3" id="KW-1185">Reference proteome</keyword>
<name>A0AAV7MQ00_PLEWA</name>
<dbReference type="AlphaFoldDB" id="A0AAV7MQ00"/>
<comment type="caution">
    <text evidence="2">The sequence shown here is derived from an EMBL/GenBank/DDBJ whole genome shotgun (WGS) entry which is preliminary data.</text>
</comment>
<proteinExistence type="predicted"/>
<reference evidence="2" key="1">
    <citation type="journal article" date="2022" name="bioRxiv">
        <title>Sequencing and chromosome-scale assembly of the giantPleurodeles waltlgenome.</title>
        <authorList>
            <person name="Brown T."/>
            <person name="Elewa A."/>
            <person name="Iarovenko S."/>
            <person name="Subramanian E."/>
            <person name="Araus A.J."/>
            <person name="Petzold A."/>
            <person name="Susuki M."/>
            <person name="Suzuki K.-i.T."/>
            <person name="Hayashi T."/>
            <person name="Toyoda A."/>
            <person name="Oliveira C."/>
            <person name="Osipova E."/>
            <person name="Leigh N.D."/>
            <person name="Simon A."/>
            <person name="Yun M.H."/>
        </authorList>
    </citation>
    <scope>NUCLEOTIDE SEQUENCE</scope>
    <source>
        <strain evidence="2">20211129_DDA</strain>
        <tissue evidence="2">Liver</tissue>
    </source>
</reference>
<dbReference type="EMBL" id="JANPWB010000013">
    <property type="protein sequence ID" value="KAJ1105224.1"/>
    <property type="molecule type" value="Genomic_DNA"/>
</dbReference>
<sequence length="88" mass="10270">MRWSRNKPQASETGLRRSTAVQRNTLTQWRAASCASEQHVFPCTASRPLKGNPPPCVFKRTPRWPYRFQARDWNREHSLLKNTAYIVA</sequence>
<feature type="region of interest" description="Disordered" evidence="1">
    <location>
        <begin position="1"/>
        <end position="22"/>
    </location>
</feature>
<feature type="compositionally biased region" description="Polar residues" evidence="1">
    <location>
        <begin position="1"/>
        <end position="12"/>
    </location>
</feature>
<evidence type="ECO:0000313" key="3">
    <source>
        <dbReference type="Proteomes" id="UP001066276"/>
    </source>
</evidence>
<dbReference type="Proteomes" id="UP001066276">
    <property type="component" value="Chromosome 9"/>
</dbReference>